<organism evidence="2 3">
    <name type="scientific">Mucilaginibacter hurinus</name>
    <dbReference type="NCBI Taxonomy" id="2201324"/>
    <lineage>
        <taxon>Bacteria</taxon>
        <taxon>Pseudomonadati</taxon>
        <taxon>Bacteroidota</taxon>
        <taxon>Sphingobacteriia</taxon>
        <taxon>Sphingobacteriales</taxon>
        <taxon>Sphingobacteriaceae</taxon>
        <taxon>Mucilaginibacter</taxon>
    </lineage>
</organism>
<reference evidence="2 3" key="1">
    <citation type="submission" date="2018-05" db="EMBL/GenBank/DDBJ databases">
        <title>Mucilaginibacter hurinus sp. nov., isolated from briquette warehouse soil.</title>
        <authorList>
            <person name="Choi L."/>
        </authorList>
    </citation>
    <scope>NUCLEOTIDE SEQUENCE [LARGE SCALE GENOMIC DNA]</scope>
    <source>
        <strain evidence="2 3">ZR32</strain>
    </source>
</reference>
<keyword evidence="3" id="KW-1185">Reference proteome</keyword>
<dbReference type="SUPFAM" id="SSF52833">
    <property type="entry name" value="Thioredoxin-like"/>
    <property type="match status" value="1"/>
</dbReference>
<gene>
    <name evidence="2" type="ORF">DJ568_06930</name>
</gene>
<feature type="domain" description="DSBA-like thioredoxin" evidence="1">
    <location>
        <begin position="3"/>
        <end position="204"/>
    </location>
</feature>
<dbReference type="Gene3D" id="3.40.30.10">
    <property type="entry name" value="Glutaredoxin"/>
    <property type="match status" value="1"/>
</dbReference>
<evidence type="ECO:0000259" key="1">
    <source>
        <dbReference type="Pfam" id="PF01323"/>
    </source>
</evidence>
<dbReference type="PANTHER" id="PTHR13887:SF41">
    <property type="entry name" value="THIOREDOXIN SUPERFAMILY PROTEIN"/>
    <property type="match status" value="1"/>
</dbReference>
<dbReference type="OrthoDB" id="9799122at2"/>
<accession>A0A367GRQ1</accession>
<dbReference type="CDD" id="cd03024">
    <property type="entry name" value="DsbA_FrnE"/>
    <property type="match status" value="1"/>
</dbReference>
<dbReference type="GO" id="GO:0016491">
    <property type="term" value="F:oxidoreductase activity"/>
    <property type="evidence" value="ECO:0007669"/>
    <property type="project" value="InterPro"/>
</dbReference>
<sequence length="235" mass="26053">MKIEVWSDVMCPFCYIGKRKFETALGQFDYAGDVEVIWKSYQLSPDMQTSPGKSIHQFLADHKGITLEHATEMNAQVAGFAAQAGLNFDFDRTIPANTFKAHRFAHLAKQHGLQDKAEEALFEAYFTKGENIDDTTTLVGLGDTIGLDAAETEMVLQSDRYAADVNQDIYEAQQIGVRGVPFFVFDRKVAVSGAQDSSVFLQALEKTYTEWQKSNPQTIAEIIQGSSCAPDEECG</sequence>
<dbReference type="AlphaFoldDB" id="A0A367GRQ1"/>
<dbReference type="InterPro" id="IPR001853">
    <property type="entry name" value="DSBA-like_thioredoxin_dom"/>
</dbReference>
<comment type="caution">
    <text evidence="2">The sequence shown here is derived from an EMBL/GenBank/DDBJ whole genome shotgun (WGS) entry which is preliminary data.</text>
</comment>
<dbReference type="PANTHER" id="PTHR13887">
    <property type="entry name" value="GLUTATHIONE S-TRANSFERASE KAPPA"/>
    <property type="match status" value="1"/>
</dbReference>
<protein>
    <submittedName>
        <fullName evidence="2">DsbA family oxidoreductase</fullName>
    </submittedName>
</protein>
<evidence type="ECO:0000313" key="2">
    <source>
        <dbReference type="EMBL" id="RCH55768.1"/>
    </source>
</evidence>
<dbReference type="Pfam" id="PF01323">
    <property type="entry name" value="DSBA"/>
    <property type="match status" value="1"/>
</dbReference>
<name>A0A367GRQ1_9SPHI</name>
<proteinExistence type="predicted"/>
<evidence type="ECO:0000313" key="3">
    <source>
        <dbReference type="Proteomes" id="UP000253209"/>
    </source>
</evidence>
<dbReference type="Proteomes" id="UP000253209">
    <property type="component" value="Unassembled WGS sequence"/>
</dbReference>
<dbReference type="InterPro" id="IPR036249">
    <property type="entry name" value="Thioredoxin-like_sf"/>
</dbReference>
<dbReference type="EMBL" id="QGDC01000003">
    <property type="protein sequence ID" value="RCH55768.1"/>
    <property type="molecule type" value="Genomic_DNA"/>
</dbReference>